<proteinExistence type="predicted"/>
<dbReference type="Proteomes" id="UP000249134">
    <property type="component" value="Chromosome 1"/>
</dbReference>
<dbReference type="KEGG" id="blen:NCTC4824_01240"/>
<dbReference type="InterPro" id="IPR036388">
    <property type="entry name" value="WH-like_DNA-bd_sf"/>
</dbReference>
<sequence>MEDRLKKLKKSQVSNQLEFTEQHRKNIYKSILRDEENEDEVLLAILQLLSKRKNGYELLQHLFARGMKKFEENEGSLYILLHDLEQKEFISSEWNQENVKQYFLNHKGHRHLRKMEAKQGLLSKPLKDLLQGNLSYE</sequence>
<dbReference type="InterPro" id="IPR036390">
    <property type="entry name" value="WH_DNA-bd_sf"/>
</dbReference>
<evidence type="ECO:0000259" key="1">
    <source>
        <dbReference type="Pfam" id="PF03551"/>
    </source>
</evidence>
<dbReference type="AlphaFoldDB" id="A0A2X4VPJ9"/>
<feature type="domain" description="Transcription regulator PadR N-terminal" evidence="1">
    <location>
        <begin position="45"/>
        <end position="113"/>
    </location>
</feature>
<accession>A0A2X4VPJ9</accession>
<dbReference type="STRING" id="1348624.GCA_001591545_00333"/>
<reference evidence="2 3" key="1">
    <citation type="submission" date="2018-06" db="EMBL/GenBank/DDBJ databases">
        <authorList>
            <consortium name="Pathogen Informatics"/>
            <person name="Doyle S."/>
        </authorList>
    </citation>
    <scope>NUCLEOTIDE SEQUENCE [LARGE SCALE GENOMIC DNA]</scope>
    <source>
        <strain evidence="2 3">NCTC4824</strain>
    </source>
</reference>
<dbReference type="Gene3D" id="1.10.10.10">
    <property type="entry name" value="Winged helix-like DNA-binding domain superfamily/Winged helix DNA-binding domain"/>
    <property type="match status" value="1"/>
</dbReference>
<evidence type="ECO:0000313" key="2">
    <source>
        <dbReference type="EMBL" id="SQI54107.1"/>
    </source>
</evidence>
<keyword evidence="3" id="KW-1185">Reference proteome</keyword>
<dbReference type="SUPFAM" id="SSF46785">
    <property type="entry name" value="Winged helix' DNA-binding domain"/>
    <property type="match status" value="1"/>
</dbReference>
<gene>
    <name evidence="2" type="primary">lstR</name>
    <name evidence="2" type="ORF">NCTC4824_01240</name>
</gene>
<dbReference type="InterPro" id="IPR005149">
    <property type="entry name" value="Tscrpt_reg_PadR_N"/>
</dbReference>
<dbReference type="Pfam" id="PF03551">
    <property type="entry name" value="PadR"/>
    <property type="match status" value="1"/>
</dbReference>
<organism evidence="2 3">
    <name type="scientific">Lederbergia lenta</name>
    <name type="common">Bacillus lentus</name>
    <dbReference type="NCBI Taxonomy" id="1467"/>
    <lineage>
        <taxon>Bacteria</taxon>
        <taxon>Bacillati</taxon>
        <taxon>Bacillota</taxon>
        <taxon>Bacilli</taxon>
        <taxon>Bacillales</taxon>
        <taxon>Bacillaceae</taxon>
        <taxon>Lederbergia</taxon>
    </lineage>
</organism>
<evidence type="ECO:0000313" key="3">
    <source>
        <dbReference type="Proteomes" id="UP000249134"/>
    </source>
</evidence>
<dbReference type="RefSeq" id="WP_066136608.1">
    <property type="nucleotide sequence ID" value="NZ_CBCSGM010000001.1"/>
</dbReference>
<name>A0A2X4VPJ9_LEDLE</name>
<dbReference type="EMBL" id="LS483476">
    <property type="protein sequence ID" value="SQI54107.1"/>
    <property type="molecule type" value="Genomic_DNA"/>
</dbReference>
<protein>
    <submittedName>
        <fullName evidence="2">Lineage-specific thermal regulator protein</fullName>
    </submittedName>
</protein>
<dbReference type="NCBIfam" id="NF006931">
    <property type="entry name" value="PRK09416.1"/>
    <property type="match status" value="1"/>
</dbReference>